<evidence type="ECO:0000313" key="3">
    <source>
        <dbReference type="EMBL" id="CAG9099344.1"/>
    </source>
</evidence>
<dbReference type="OrthoDB" id="9978460at2759"/>
<evidence type="ECO:0000313" key="2">
    <source>
        <dbReference type="EMBL" id="CAD5216343.1"/>
    </source>
</evidence>
<dbReference type="InterPro" id="IPR016135">
    <property type="entry name" value="UBQ-conjugating_enzyme/RWD"/>
</dbReference>
<keyword evidence="5" id="KW-1185">Reference proteome</keyword>
<dbReference type="EMBL" id="CAJFDI010000002">
    <property type="protein sequence ID" value="CAD5216343.1"/>
    <property type="molecule type" value="Genomic_DNA"/>
</dbReference>
<dbReference type="SMART" id="SM00212">
    <property type="entry name" value="UBCc"/>
    <property type="match status" value="1"/>
</dbReference>
<gene>
    <name evidence="2" type="ORF">BXYJ_LOCUS4482</name>
</gene>
<dbReference type="eggNOG" id="KOG0422">
    <property type="taxonomic scope" value="Eukaryota"/>
</dbReference>
<dbReference type="PROSITE" id="PS50127">
    <property type="entry name" value="UBC_2"/>
    <property type="match status" value="1"/>
</dbReference>
<evidence type="ECO:0000313" key="4">
    <source>
        <dbReference type="Proteomes" id="UP000095284"/>
    </source>
</evidence>
<feature type="domain" description="UBC core" evidence="1">
    <location>
        <begin position="24"/>
        <end position="170"/>
    </location>
</feature>
<reference evidence="3" key="2">
    <citation type="submission" date="2020-08" db="EMBL/GenBank/DDBJ databases">
        <authorList>
            <person name="Kikuchi T."/>
        </authorList>
    </citation>
    <scope>NUCLEOTIDE SEQUENCE</scope>
    <source>
        <strain evidence="2">Ka4C1</strain>
    </source>
</reference>
<evidence type="ECO:0000259" key="1">
    <source>
        <dbReference type="PROSITE" id="PS50127"/>
    </source>
</evidence>
<reference evidence="6" key="1">
    <citation type="submission" date="2016-11" db="UniProtKB">
        <authorList>
            <consortium name="WormBaseParasite"/>
        </authorList>
    </citation>
    <scope>IDENTIFICATION</scope>
</reference>
<dbReference type="WBParaSite" id="BXY_1738800.1">
    <property type="protein sequence ID" value="BXY_1738800.1"/>
    <property type="gene ID" value="BXY_1738800"/>
</dbReference>
<evidence type="ECO:0000313" key="5">
    <source>
        <dbReference type="Proteomes" id="UP000659654"/>
    </source>
</evidence>
<protein>
    <submittedName>
        <fullName evidence="2">(pine wood nematode) hypothetical protein</fullName>
    </submittedName>
    <submittedName>
        <fullName evidence="6">UBIQUITIN_CONJUGAT_2 domain-containing protein</fullName>
    </submittedName>
</protein>
<sequence>MLAVKPDNKKKEVDVKLDGEMAEVCKMRYESELLWMTKNSVPMFKFLSADDKNRNWSFCFNPELPPFNSGSFRLSVLLPFNYPFKPPSINFMTKIMHPNVDEAGNMSIPGLKSEEWKPTMTIRDVLIRASQTILDLDSNRPLRADIADLLASNEPVFMQRAIEYTKKFAEKR</sequence>
<dbReference type="Proteomes" id="UP000095284">
    <property type="component" value="Unplaced"/>
</dbReference>
<dbReference type="Proteomes" id="UP000582659">
    <property type="component" value="Unassembled WGS sequence"/>
</dbReference>
<dbReference type="InterPro" id="IPR000608">
    <property type="entry name" value="UBC"/>
</dbReference>
<dbReference type="SMR" id="A0A1I7SWF7"/>
<dbReference type="SUPFAM" id="SSF54495">
    <property type="entry name" value="UBC-like"/>
    <property type="match status" value="1"/>
</dbReference>
<dbReference type="PANTHER" id="PTHR24068">
    <property type="entry name" value="UBIQUITIN-CONJUGATING ENZYME E2"/>
    <property type="match status" value="1"/>
</dbReference>
<evidence type="ECO:0000313" key="6">
    <source>
        <dbReference type="WBParaSite" id="BXY_1738800.1"/>
    </source>
</evidence>
<dbReference type="Pfam" id="PF00179">
    <property type="entry name" value="UQ_con"/>
    <property type="match status" value="1"/>
</dbReference>
<organism evidence="4 6">
    <name type="scientific">Bursaphelenchus xylophilus</name>
    <name type="common">Pinewood nematode worm</name>
    <name type="synonym">Aphelenchoides xylophilus</name>
    <dbReference type="NCBI Taxonomy" id="6326"/>
    <lineage>
        <taxon>Eukaryota</taxon>
        <taxon>Metazoa</taxon>
        <taxon>Ecdysozoa</taxon>
        <taxon>Nematoda</taxon>
        <taxon>Chromadorea</taxon>
        <taxon>Rhabditida</taxon>
        <taxon>Tylenchina</taxon>
        <taxon>Tylenchomorpha</taxon>
        <taxon>Aphelenchoidea</taxon>
        <taxon>Aphelenchoididae</taxon>
        <taxon>Bursaphelenchus</taxon>
    </lineage>
</organism>
<accession>A0A1I7SWF7</accession>
<dbReference type="Proteomes" id="UP000659654">
    <property type="component" value="Unassembled WGS sequence"/>
</dbReference>
<proteinExistence type="predicted"/>
<dbReference type="AlphaFoldDB" id="A0A1I7SWF7"/>
<name>A0A1I7SWF7_BURXY</name>
<dbReference type="EMBL" id="CAJFCV020000002">
    <property type="protein sequence ID" value="CAG9099344.1"/>
    <property type="molecule type" value="Genomic_DNA"/>
</dbReference>
<dbReference type="Gene3D" id="3.10.110.10">
    <property type="entry name" value="Ubiquitin Conjugating Enzyme"/>
    <property type="match status" value="1"/>
</dbReference>